<feature type="compositionally biased region" description="Polar residues" evidence="6">
    <location>
        <begin position="265"/>
        <end position="289"/>
    </location>
</feature>
<dbReference type="InterPro" id="IPR006020">
    <property type="entry name" value="PTB/PI_dom"/>
</dbReference>
<dbReference type="PANTHER" id="PTHR47695:SF3">
    <property type="entry name" value="PID DOMAIN-CONTAINING PROTEIN"/>
    <property type="match status" value="1"/>
</dbReference>
<dbReference type="InterPro" id="IPR011993">
    <property type="entry name" value="PH-like_dom_sf"/>
</dbReference>
<evidence type="ECO:0000256" key="5">
    <source>
        <dbReference type="ARBA" id="ARBA00022782"/>
    </source>
</evidence>
<evidence type="ECO:0000256" key="1">
    <source>
        <dbReference type="ARBA" id="ARBA00004496"/>
    </source>
</evidence>
<dbReference type="GO" id="GO:0005737">
    <property type="term" value="C:cytoplasm"/>
    <property type="evidence" value="ECO:0007669"/>
    <property type="project" value="UniProtKB-SubCell"/>
</dbReference>
<dbReference type="SMART" id="SM00462">
    <property type="entry name" value="PTB"/>
    <property type="match status" value="1"/>
</dbReference>
<name>A0AAJ7TJR7_PETMA</name>
<dbReference type="InterPro" id="IPR048559">
    <property type="entry name" value="DAB1/2_SBM"/>
</dbReference>
<keyword evidence="5" id="KW-0221">Differentiation</keyword>
<evidence type="ECO:0000313" key="9">
    <source>
        <dbReference type="RefSeq" id="XP_032817878.1"/>
    </source>
</evidence>
<dbReference type="GO" id="GO:0030154">
    <property type="term" value="P:cell differentiation"/>
    <property type="evidence" value="ECO:0007669"/>
    <property type="project" value="UniProtKB-KW"/>
</dbReference>
<dbReference type="RefSeq" id="XP_032817878.1">
    <property type="nucleotide sequence ID" value="XM_032961987.1"/>
</dbReference>
<feature type="region of interest" description="Disordered" evidence="6">
    <location>
        <begin position="1"/>
        <end position="75"/>
    </location>
</feature>
<gene>
    <name evidence="9" type="primary">LOC116944456</name>
</gene>
<protein>
    <submittedName>
        <fullName evidence="9">Disabled homolog 2-like isoform X1</fullName>
    </submittedName>
</protein>
<organism evidence="8 9">
    <name type="scientific">Petromyzon marinus</name>
    <name type="common">Sea lamprey</name>
    <dbReference type="NCBI Taxonomy" id="7757"/>
    <lineage>
        <taxon>Eukaryota</taxon>
        <taxon>Metazoa</taxon>
        <taxon>Chordata</taxon>
        <taxon>Craniata</taxon>
        <taxon>Vertebrata</taxon>
        <taxon>Cyclostomata</taxon>
        <taxon>Hyperoartia</taxon>
        <taxon>Petromyzontiformes</taxon>
        <taxon>Petromyzontidae</taxon>
        <taxon>Petromyzon</taxon>
    </lineage>
</organism>
<dbReference type="KEGG" id="pmrn:116944456"/>
<dbReference type="Proteomes" id="UP001318040">
    <property type="component" value="Chromosome 1"/>
</dbReference>
<reference evidence="9" key="1">
    <citation type="submission" date="2025-08" db="UniProtKB">
        <authorList>
            <consortium name="RefSeq"/>
        </authorList>
    </citation>
    <scope>IDENTIFICATION</scope>
    <source>
        <tissue evidence="9">Sperm</tissue>
    </source>
</reference>
<dbReference type="SUPFAM" id="SSF50729">
    <property type="entry name" value="PH domain-like"/>
    <property type="match status" value="1"/>
</dbReference>
<keyword evidence="3" id="KW-0963">Cytoplasm</keyword>
<feature type="region of interest" description="Disordered" evidence="6">
    <location>
        <begin position="265"/>
        <end position="341"/>
    </location>
</feature>
<evidence type="ECO:0000256" key="2">
    <source>
        <dbReference type="ARBA" id="ARBA00022473"/>
    </source>
</evidence>
<evidence type="ECO:0000256" key="6">
    <source>
        <dbReference type="SAM" id="MobiDB-lite"/>
    </source>
</evidence>
<sequence length="700" mass="72454">MSAQVENPGDGYGTNPGSVTMAPGSGAPALGSGIAPSGTEISAAGSGTAGETDQKGGFFARKSVKKKPQEKGLEERAQRFRDDGVRHKAKLIGVDDVSDSRGEKLCQDSMMKLKGFAAAARSRGEHKQRVVIHLSLSGLRISDDKSAVVEHESVLEKISFIAKDSTDTRAFGFVCGAEGQHRFYAIKTAQLAETVVADLRDLFQVVQGLKMRVKVEDPGVEQITPNEQSHDGDKMQGGKTLFGHDEDTNKITNGLDQLDLFGVMSTQPDISSSPTRASSQPPSWFSFNDNHNHVPSPLSEPSPWGAAPPQTTPSSTSPAANPFADIQATSSLPPSSSLPSLAPGNPFAHGYMDSLHNGSSALLATAAAAIITPPPRNKNNVANRAAGSQHMQTPGSLELFSSDLFSSADASSTGPSLYTAASTQSNIAALQGLHTANTTAVTFGSQMPYPPRPADFAQAAPTAHLPKPPTAIPSPQAFPGLAMAGAFGLAQAPFGAQPQPASVWASPPGMAYRATSPAIGAGVWPPCGPPPSPWGAVQPAGMAQAAAQPYQPNHFQVAPILTPPVTMPVAVPVRGVAVHGERPRPPQTDAFQTLDPLGSGGAGAGVGADVPWGKEMFKMAQPAKPSLSQMQNGATMPSTNQQWPGQSLAGTTAFPATNQHQPAQPTPTGAILGAPSLVPQIPWQQGPTGSDAFGGNPFGL</sequence>
<feature type="domain" description="PID" evidence="7">
    <location>
        <begin position="83"/>
        <end position="206"/>
    </location>
</feature>
<proteinExistence type="predicted"/>
<dbReference type="Pfam" id="PF21792">
    <property type="entry name" value="DAB2_SBM"/>
    <property type="match status" value="1"/>
</dbReference>
<feature type="compositionally biased region" description="Low complexity" evidence="6">
    <location>
        <begin position="307"/>
        <end position="341"/>
    </location>
</feature>
<comment type="subcellular location">
    <subcellularLocation>
        <location evidence="1">Cytoplasm</location>
    </subcellularLocation>
</comment>
<accession>A0AAJ7TJR7</accession>
<evidence type="ECO:0000256" key="4">
    <source>
        <dbReference type="ARBA" id="ARBA00022553"/>
    </source>
</evidence>
<evidence type="ECO:0000259" key="7">
    <source>
        <dbReference type="PROSITE" id="PS01179"/>
    </source>
</evidence>
<feature type="compositionally biased region" description="Polar residues" evidence="6">
    <location>
        <begin position="627"/>
        <end position="667"/>
    </location>
</feature>
<dbReference type="InterPro" id="IPR048561">
    <property type="entry name" value="Dab_PTB"/>
</dbReference>
<keyword evidence="4" id="KW-0597">Phosphoprotein</keyword>
<keyword evidence="8" id="KW-1185">Reference proteome</keyword>
<evidence type="ECO:0000256" key="3">
    <source>
        <dbReference type="ARBA" id="ARBA00022490"/>
    </source>
</evidence>
<dbReference type="AlphaFoldDB" id="A0AAJ7TJR7"/>
<evidence type="ECO:0000313" key="8">
    <source>
        <dbReference type="Proteomes" id="UP001318040"/>
    </source>
</evidence>
<dbReference type="CDD" id="cd01215">
    <property type="entry name" value="PTB_Dab"/>
    <property type="match status" value="1"/>
</dbReference>
<feature type="region of interest" description="Disordered" evidence="6">
    <location>
        <begin position="627"/>
        <end position="700"/>
    </location>
</feature>
<keyword evidence="2" id="KW-0217">Developmental protein</keyword>
<feature type="compositionally biased region" description="Low complexity" evidence="6">
    <location>
        <begin position="22"/>
        <end position="38"/>
    </location>
</feature>
<dbReference type="PANTHER" id="PTHR47695">
    <property type="entry name" value="PID DOMAIN-CONTAINING PROTEIN"/>
    <property type="match status" value="1"/>
</dbReference>
<dbReference type="Pfam" id="PF00640">
    <property type="entry name" value="PID"/>
    <property type="match status" value="1"/>
</dbReference>
<dbReference type="PROSITE" id="PS01179">
    <property type="entry name" value="PID"/>
    <property type="match status" value="1"/>
</dbReference>
<dbReference type="Gene3D" id="2.30.29.30">
    <property type="entry name" value="Pleckstrin-homology domain (PH domain)/Phosphotyrosine-binding domain (PTB)"/>
    <property type="match status" value="1"/>
</dbReference>